<evidence type="ECO:0000256" key="11">
    <source>
        <dbReference type="ARBA" id="ARBA00049007"/>
    </source>
</evidence>
<evidence type="ECO:0000259" key="13">
    <source>
        <dbReference type="Pfam" id="PF00266"/>
    </source>
</evidence>
<dbReference type="Pfam" id="PF00266">
    <property type="entry name" value="Aminotran_5"/>
    <property type="match status" value="1"/>
</dbReference>
<dbReference type="InterPro" id="IPR015424">
    <property type="entry name" value="PyrdxlP-dep_Trfase"/>
</dbReference>
<dbReference type="RefSeq" id="WP_342766692.1">
    <property type="nucleotide sequence ID" value="NZ_REFJ01000002.1"/>
</dbReference>
<keyword evidence="6 12" id="KW-0808">Transferase</keyword>
<dbReference type="HAMAP" id="MF_00160">
    <property type="entry name" value="SerC_aminotrans_5"/>
    <property type="match status" value="1"/>
</dbReference>
<keyword evidence="4 12" id="KW-0032">Aminotransferase</keyword>
<evidence type="ECO:0000256" key="10">
    <source>
        <dbReference type="ARBA" id="ARBA00047630"/>
    </source>
</evidence>
<evidence type="ECO:0000256" key="5">
    <source>
        <dbReference type="ARBA" id="ARBA00022605"/>
    </source>
</evidence>
<comment type="caution">
    <text evidence="12">Lacks conserved residue(s) required for the propagation of feature annotation.</text>
</comment>
<evidence type="ECO:0000313" key="15">
    <source>
        <dbReference type="Proteomes" id="UP000267187"/>
    </source>
</evidence>
<comment type="catalytic activity">
    <reaction evidence="11 12">
        <text>O-phospho-L-serine + 2-oxoglutarate = 3-phosphooxypyruvate + L-glutamate</text>
        <dbReference type="Rhea" id="RHEA:14329"/>
        <dbReference type="ChEBI" id="CHEBI:16810"/>
        <dbReference type="ChEBI" id="CHEBI:18110"/>
        <dbReference type="ChEBI" id="CHEBI:29985"/>
        <dbReference type="ChEBI" id="CHEBI:57524"/>
        <dbReference type="EC" id="2.6.1.52"/>
    </reaction>
</comment>
<dbReference type="InterPro" id="IPR000192">
    <property type="entry name" value="Aminotrans_V_dom"/>
</dbReference>
<dbReference type="NCBIfam" id="TIGR01364">
    <property type="entry name" value="serC_1"/>
    <property type="match status" value="1"/>
</dbReference>
<feature type="domain" description="Aminotransferase class V" evidence="13">
    <location>
        <begin position="4"/>
        <end position="345"/>
    </location>
</feature>
<evidence type="ECO:0000256" key="8">
    <source>
        <dbReference type="ARBA" id="ARBA00023096"/>
    </source>
</evidence>
<keyword evidence="9 12" id="KW-0718">Serine biosynthesis</keyword>
<evidence type="ECO:0000256" key="7">
    <source>
        <dbReference type="ARBA" id="ARBA00022898"/>
    </source>
</evidence>
<dbReference type="FunFam" id="3.40.640.10:FF:000010">
    <property type="entry name" value="Phosphoserine aminotransferase"/>
    <property type="match status" value="1"/>
</dbReference>
<comment type="cofactor">
    <cofactor evidence="12">
        <name>pyridoxal 5'-phosphate</name>
        <dbReference type="ChEBI" id="CHEBI:597326"/>
    </cofactor>
    <text evidence="12">Binds 1 pyridoxal phosphate per subunit.</text>
</comment>
<comment type="pathway">
    <text evidence="1 12">Cofactor biosynthesis; pyridoxine 5'-phosphate biosynthesis; pyridoxine 5'-phosphate from D-erythrose 4-phosphate: step 3/5.</text>
</comment>
<dbReference type="PIRSF" id="PIRSF000525">
    <property type="entry name" value="SerC"/>
    <property type="match status" value="1"/>
</dbReference>
<proteinExistence type="inferred from homology"/>
<comment type="caution">
    <text evidence="14">The sequence shown here is derived from an EMBL/GenBank/DDBJ whole genome shotgun (WGS) entry which is preliminary data.</text>
</comment>
<feature type="binding site" evidence="12">
    <location>
        <position position="192"/>
    </location>
    <ligand>
        <name>pyridoxal 5'-phosphate</name>
        <dbReference type="ChEBI" id="CHEBI:597326"/>
    </ligand>
</feature>
<sequence length="357" mass="39031">MRAFNFCAGPASLPTSVLEQAQAELLDYQSSGVSIMEVSHRGDLFTSVLASAKARLRRLMQLPESHDILFMQGGATAQFSLIPSHFLHGVGAYINSGQWSIKAIEAAKRFGEVQVLASSEEANFSYMPTQASWDKLASNADYLHYTPNETIGGVRSPFVPEVEIPLIADFSSSILSETIDASKFDFIYAGAQKNIGPAGVVVVIVKRELLKTAKEQASPVFDYGKMLAADSMVNTPPTYSIYLADLVFKWLEEQGGVSAMEEINNQKASRLYSCIDDSGFYRNPVALSDRSRMNVPFILADDRLDATFLAESEAAGLKSLAGHRSVGGMRASLYNAMPLAGVNALTEFMRDFERRYG</sequence>
<protein>
    <recommendedName>
        <fullName evidence="12">Phosphoserine aminotransferase</fullName>
        <ecNumber evidence="12">2.6.1.52</ecNumber>
    </recommendedName>
    <alternativeName>
        <fullName evidence="12">Phosphohydroxythreonine aminotransferase</fullName>
        <shortName evidence="12">PSAT</shortName>
    </alternativeName>
</protein>
<dbReference type="UniPathway" id="UPA00244">
    <property type="reaction ID" value="UER00311"/>
</dbReference>
<dbReference type="NCBIfam" id="NF003764">
    <property type="entry name" value="PRK05355.1"/>
    <property type="match status" value="1"/>
</dbReference>
<comment type="function">
    <text evidence="12">Catalyzes the reversible conversion of 3-phosphohydroxypyruvate to phosphoserine and of 3-hydroxy-2-oxo-4-phosphonooxybutanoate to phosphohydroxythreonine.</text>
</comment>
<dbReference type="GO" id="GO:0005737">
    <property type="term" value="C:cytoplasm"/>
    <property type="evidence" value="ECO:0007669"/>
    <property type="project" value="UniProtKB-SubCell"/>
</dbReference>
<keyword evidence="15" id="KW-1185">Reference proteome</keyword>
<comment type="pathway">
    <text evidence="2 12">Amino-acid biosynthesis; L-serine biosynthesis; L-serine from 3-phospho-D-glycerate: step 2/3.</text>
</comment>
<name>A0A3M0AEL3_9GAMM</name>
<dbReference type="Gene3D" id="3.40.640.10">
    <property type="entry name" value="Type I PLP-dependent aspartate aminotransferase-like (Major domain)"/>
    <property type="match status" value="1"/>
</dbReference>
<evidence type="ECO:0000256" key="12">
    <source>
        <dbReference type="HAMAP-Rule" id="MF_00160"/>
    </source>
</evidence>
<keyword evidence="12" id="KW-0963">Cytoplasm</keyword>
<dbReference type="EC" id="2.6.1.52" evidence="12"/>
<reference evidence="14 15" key="1">
    <citation type="submission" date="2018-10" db="EMBL/GenBank/DDBJ databases">
        <title>Genomic Encyclopedia of Type Strains, Phase IV (KMG-IV): sequencing the most valuable type-strain genomes for metagenomic binning, comparative biology and taxonomic classification.</title>
        <authorList>
            <person name="Goeker M."/>
        </authorList>
    </citation>
    <scope>NUCLEOTIDE SEQUENCE [LARGE SCALE GENOMIC DNA]</scope>
    <source>
        <strain evidence="14 15">DSM 25080</strain>
    </source>
</reference>
<feature type="binding site" evidence="12">
    <location>
        <position position="99"/>
    </location>
    <ligand>
        <name>pyridoxal 5'-phosphate</name>
        <dbReference type="ChEBI" id="CHEBI:597326"/>
    </ligand>
</feature>
<dbReference type="GO" id="GO:0004648">
    <property type="term" value="F:O-phospho-L-serine:2-oxoglutarate aminotransferase activity"/>
    <property type="evidence" value="ECO:0007669"/>
    <property type="project" value="UniProtKB-UniRule"/>
</dbReference>
<feature type="binding site" evidence="12">
    <location>
        <begin position="234"/>
        <end position="235"/>
    </location>
    <ligand>
        <name>pyridoxal 5'-phosphate</name>
        <dbReference type="ChEBI" id="CHEBI:597326"/>
    </ligand>
</feature>
<comment type="catalytic activity">
    <reaction evidence="10 12">
        <text>4-(phosphooxy)-L-threonine + 2-oxoglutarate = (R)-3-hydroxy-2-oxo-4-phosphooxybutanoate + L-glutamate</text>
        <dbReference type="Rhea" id="RHEA:16573"/>
        <dbReference type="ChEBI" id="CHEBI:16810"/>
        <dbReference type="ChEBI" id="CHEBI:29985"/>
        <dbReference type="ChEBI" id="CHEBI:58452"/>
        <dbReference type="ChEBI" id="CHEBI:58538"/>
        <dbReference type="EC" id="2.6.1.52"/>
    </reaction>
</comment>
<dbReference type="GO" id="GO:0006564">
    <property type="term" value="P:L-serine biosynthetic process"/>
    <property type="evidence" value="ECO:0007669"/>
    <property type="project" value="UniProtKB-UniRule"/>
</dbReference>
<evidence type="ECO:0000256" key="6">
    <source>
        <dbReference type="ARBA" id="ARBA00022679"/>
    </source>
</evidence>
<dbReference type="Gene3D" id="3.90.1150.10">
    <property type="entry name" value="Aspartate Aminotransferase, domain 1"/>
    <property type="match status" value="1"/>
</dbReference>
<comment type="subcellular location">
    <subcellularLocation>
        <location evidence="12">Cytoplasm</location>
    </subcellularLocation>
</comment>
<dbReference type="InterPro" id="IPR022278">
    <property type="entry name" value="Pser_aminoTfrase"/>
</dbReference>
<comment type="subunit">
    <text evidence="12">Homodimer.</text>
</comment>
<evidence type="ECO:0000256" key="3">
    <source>
        <dbReference type="ARBA" id="ARBA00006904"/>
    </source>
</evidence>
<keyword evidence="5 12" id="KW-0028">Amino-acid biosynthesis</keyword>
<evidence type="ECO:0000256" key="9">
    <source>
        <dbReference type="ARBA" id="ARBA00023299"/>
    </source>
</evidence>
<dbReference type="GO" id="GO:0030170">
    <property type="term" value="F:pyridoxal phosphate binding"/>
    <property type="evidence" value="ECO:0007669"/>
    <property type="project" value="UniProtKB-UniRule"/>
</dbReference>
<dbReference type="PANTHER" id="PTHR43247:SF1">
    <property type="entry name" value="PHOSPHOSERINE AMINOTRANSFERASE"/>
    <property type="match status" value="1"/>
</dbReference>
<keyword evidence="7 12" id="KW-0663">Pyridoxal phosphate</keyword>
<feature type="binding site" evidence="12">
    <location>
        <position position="41"/>
    </location>
    <ligand>
        <name>L-glutamate</name>
        <dbReference type="ChEBI" id="CHEBI:29985"/>
    </ligand>
</feature>
<organism evidence="14 15">
    <name type="scientific">Umboniibacter marinipuniceus</name>
    <dbReference type="NCBI Taxonomy" id="569599"/>
    <lineage>
        <taxon>Bacteria</taxon>
        <taxon>Pseudomonadati</taxon>
        <taxon>Pseudomonadota</taxon>
        <taxon>Gammaproteobacteria</taxon>
        <taxon>Cellvibrionales</taxon>
        <taxon>Cellvibrionaceae</taxon>
        <taxon>Umboniibacter</taxon>
    </lineage>
</organism>
<dbReference type="GO" id="GO:0008615">
    <property type="term" value="P:pyridoxine biosynthetic process"/>
    <property type="evidence" value="ECO:0007669"/>
    <property type="project" value="UniProtKB-UniRule"/>
</dbReference>
<accession>A0A3M0AEL3</accession>
<evidence type="ECO:0000256" key="1">
    <source>
        <dbReference type="ARBA" id="ARBA00004915"/>
    </source>
</evidence>
<dbReference type="InterPro" id="IPR015421">
    <property type="entry name" value="PyrdxlP-dep_Trfase_major"/>
</dbReference>
<evidence type="ECO:0000313" key="14">
    <source>
        <dbReference type="EMBL" id="RMA81198.1"/>
    </source>
</evidence>
<comment type="similarity">
    <text evidence="3 12">Belongs to the class-V pyridoxal-phosphate-dependent aminotransferase family. SerC subfamily.</text>
</comment>
<dbReference type="SUPFAM" id="SSF53383">
    <property type="entry name" value="PLP-dependent transferases"/>
    <property type="match status" value="1"/>
</dbReference>
<gene>
    <name evidence="12" type="primary">serC</name>
    <name evidence="14" type="ORF">DFR27_0999</name>
</gene>
<dbReference type="UniPathway" id="UPA00135">
    <property type="reaction ID" value="UER00197"/>
</dbReference>
<dbReference type="FunFam" id="3.90.1150.10:FF:000006">
    <property type="entry name" value="Phosphoserine aminotransferase"/>
    <property type="match status" value="1"/>
</dbReference>
<evidence type="ECO:0000256" key="2">
    <source>
        <dbReference type="ARBA" id="ARBA00005099"/>
    </source>
</evidence>
<feature type="binding site" evidence="12">
    <location>
        <begin position="75"/>
        <end position="76"/>
    </location>
    <ligand>
        <name>pyridoxal 5'-phosphate</name>
        <dbReference type="ChEBI" id="CHEBI:597326"/>
    </ligand>
</feature>
<feature type="binding site" evidence="12">
    <location>
        <position position="150"/>
    </location>
    <ligand>
        <name>pyridoxal 5'-phosphate</name>
        <dbReference type="ChEBI" id="CHEBI:597326"/>
    </ligand>
</feature>
<dbReference type="AlphaFoldDB" id="A0A3M0AEL3"/>
<feature type="modified residue" description="N6-(pyridoxal phosphate)lysine" evidence="12">
    <location>
        <position position="193"/>
    </location>
</feature>
<dbReference type="InterPro" id="IPR015422">
    <property type="entry name" value="PyrdxlP-dep_Trfase_small"/>
</dbReference>
<dbReference type="Proteomes" id="UP000267187">
    <property type="component" value="Unassembled WGS sequence"/>
</dbReference>
<dbReference type="EMBL" id="REFJ01000002">
    <property type="protein sequence ID" value="RMA81198.1"/>
    <property type="molecule type" value="Genomic_DNA"/>
</dbReference>
<keyword evidence="8 12" id="KW-0664">Pyridoxine biosynthesis</keyword>
<evidence type="ECO:0000256" key="4">
    <source>
        <dbReference type="ARBA" id="ARBA00022576"/>
    </source>
</evidence>
<dbReference type="PANTHER" id="PTHR43247">
    <property type="entry name" value="PHOSPHOSERINE AMINOTRANSFERASE"/>
    <property type="match status" value="1"/>
</dbReference>
<feature type="binding site" evidence="12">
    <location>
        <position position="169"/>
    </location>
    <ligand>
        <name>pyridoxal 5'-phosphate</name>
        <dbReference type="ChEBI" id="CHEBI:597326"/>
    </ligand>
</feature>